<evidence type="ECO:0000313" key="2">
    <source>
        <dbReference type="Proteomes" id="UP001219525"/>
    </source>
</evidence>
<comment type="caution">
    <text evidence="1">The sequence shown here is derived from an EMBL/GenBank/DDBJ whole genome shotgun (WGS) entry which is preliminary data.</text>
</comment>
<proteinExistence type="predicted"/>
<reference evidence="1" key="1">
    <citation type="submission" date="2023-03" db="EMBL/GenBank/DDBJ databases">
        <title>Massive genome expansion in bonnet fungi (Mycena s.s.) driven by repeated elements and novel gene families across ecological guilds.</title>
        <authorList>
            <consortium name="Lawrence Berkeley National Laboratory"/>
            <person name="Harder C.B."/>
            <person name="Miyauchi S."/>
            <person name="Viragh M."/>
            <person name="Kuo A."/>
            <person name="Thoen E."/>
            <person name="Andreopoulos B."/>
            <person name="Lu D."/>
            <person name="Skrede I."/>
            <person name="Drula E."/>
            <person name="Henrissat B."/>
            <person name="Morin E."/>
            <person name="Kohler A."/>
            <person name="Barry K."/>
            <person name="LaButti K."/>
            <person name="Morin E."/>
            <person name="Salamov A."/>
            <person name="Lipzen A."/>
            <person name="Mereny Z."/>
            <person name="Hegedus B."/>
            <person name="Baldrian P."/>
            <person name="Stursova M."/>
            <person name="Weitz H."/>
            <person name="Taylor A."/>
            <person name="Grigoriev I.V."/>
            <person name="Nagy L.G."/>
            <person name="Martin F."/>
            <person name="Kauserud H."/>
        </authorList>
    </citation>
    <scope>NUCLEOTIDE SEQUENCE</scope>
    <source>
        <strain evidence="1">9144</strain>
    </source>
</reference>
<protein>
    <submittedName>
        <fullName evidence="1">Uncharacterized protein</fullName>
    </submittedName>
</protein>
<feature type="non-terminal residue" evidence="1">
    <location>
        <position position="1"/>
    </location>
</feature>
<gene>
    <name evidence="1" type="ORF">GGX14DRAFT_329634</name>
</gene>
<dbReference type="AlphaFoldDB" id="A0AAD6YV91"/>
<accession>A0AAD6YV91</accession>
<organism evidence="1 2">
    <name type="scientific">Mycena pura</name>
    <dbReference type="NCBI Taxonomy" id="153505"/>
    <lineage>
        <taxon>Eukaryota</taxon>
        <taxon>Fungi</taxon>
        <taxon>Dikarya</taxon>
        <taxon>Basidiomycota</taxon>
        <taxon>Agaricomycotina</taxon>
        <taxon>Agaricomycetes</taxon>
        <taxon>Agaricomycetidae</taxon>
        <taxon>Agaricales</taxon>
        <taxon>Marasmiineae</taxon>
        <taxon>Mycenaceae</taxon>
        <taxon>Mycena</taxon>
    </lineage>
</organism>
<evidence type="ECO:0000313" key="1">
    <source>
        <dbReference type="EMBL" id="KAJ7230282.1"/>
    </source>
</evidence>
<dbReference type="EMBL" id="JARJCW010000001">
    <property type="protein sequence ID" value="KAJ7230282.1"/>
    <property type="molecule type" value="Genomic_DNA"/>
</dbReference>
<feature type="non-terminal residue" evidence="1">
    <location>
        <position position="213"/>
    </location>
</feature>
<sequence>LLVASRRETHLCEIFDAVSTSVICSYKNVDTDKTARADISTYLEDEFSRISSEFLARGVALGIGWPGAEVQEQLVRRSCGVFVFAKTVIQFIDDGRFSHPADRLAAVMAGSPDSTTPLDDLYSTILSVLPYEPLTLRILHAALCSQSKAWTPEECDLLLGIVPGKARLILSGLHSILHIPQLFTPWLQSMSSICSQHASFTDYLGDERRSRKW</sequence>
<keyword evidence="2" id="KW-1185">Reference proteome</keyword>
<dbReference type="Proteomes" id="UP001219525">
    <property type="component" value="Unassembled WGS sequence"/>
</dbReference>
<name>A0AAD6YV91_9AGAR</name>